<name>A0A7W7CEN6_9PSEU</name>
<dbReference type="EMBL" id="JACHMH010000001">
    <property type="protein sequence ID" value="MBB4679710.1"/>
    <property type="molecule type" value="Genomic_DNA"/>
</dbReference>
<dbReference type="Gene3D" id="3.40.50.150">
    <property type="entry name" value="Vaccinia Virus protein VP39"/>
    <property type="match status" value="1"/>
</dbReference>
<keyword evidence="2" id="KW-0808">Transferase</keyword>
<dbReference type="Proteomes" id="UP000533598">
    <property type="component" value="Unassembled WGS sequence"/>
</dbReference>
<feature type="domain" description="Methyltransferase type 11" evidence="1">
    <location>
        <begin position="26"/>
        <end position="120"/>
    </location>
</feature>
<sequence>MTAAMERRVLAARRARLLGGLTGVVLDVGAGTGVNLPYFASAARVLATEPDPHMRQRLARRVDRARVPVEVLDSPAEALALPDASVDTVVCTLVLCTVAHPDRALAEARRVLAPGGRLVVLEHVRGTGGLARWQDRVDPLWRRLAAGCRPNRDTEAAVRRAGFVVEHRDAFAELPKFTPIRTMVELIARPG</sequence>
<proteinExistence type="predicted"/>
<evidence type="ECO:0000259" key="1">
    <source>
        <dbReference type="Pfam" id="PF08241"/>
    </source>
</evidence>
<dbReference type="InterPro" id="IPR029063">
    <property type="entry name" value="SAM-dependent_MTases_sf"/>
</dbReference>
<keyword evidence="2" id="KW-0830">Ubiquinone</keyword>
<dbReference type="InterPro" id="IPR052356">
    <property type="entry name" value="Thiol_S-MT"/>
</dbReference>
<dbReference type="Pfam" id="PF08241">
    <property type="entry name" value="Methyltransf_11"/>
    <property type="match status" value="1"/>
</dbReference>
<dbReference type="SUPFAM" id="SSF53335">
    <property type="entry name" value="S-adenosyl-L-methionine-dependent methyltransferases"/>
    <property type="match status" value="1"/>
</dbReference>
<dbReference type="PANTHER" id="PTHR45036">
    <property type="entry name" value="METHYLTRANSFERASE LIKE 7B"/>
    <property type="match status" value="1"/>
</dbReference>
<keyword evidence="2" id="KW-0489">Methyltransferase</keyword>
<dbReference type="PANTHER" id="PTHR45036:SF1">
    <property type="entry name" value="METHYLTRANSFERASE LIKE 7A"/>
    <property type="match status" value="1"/>
</dbReference>
<reference evidence="2 3" key="1">
    <citation type="submission" date="2020-08" db="EMBL/GenBank/DDBJ databases">
        <title>Sequencing the genomes of 1000 actinobacteria strains.</title>
        <authorList>
            <person name="Klenk H.-P."/>
        </authorList>
    </citation>
    <scope>NUCLEOTIDE SEQUENCE [LARGE SCALE GENOMIC DNA]</scope>
    <source>
        <strain evidence="2 3">DSM 44230</strain>
    </source>
</reference>
<comment type="caution">
    <text evidence="2">The sequence shown here is derived from an EMBL/GenBank/DDBJ whole genome shotgun (WGS) entry which is preliminary data.</text>
</comment>
<accession>A0A7W7CEN6</accession>
<dbReference type="CDD" id="cd02440">
    <property type="entry name" value="AdoMet_MTases"/>
    <property type="match status" value="1"/>
</dbReference>
<protein>
    <submittedName>
        <fullName evidence="2">Ubiquinone/menaquinone biosynthesis C-methylase UbiE</fullName>
    </submittedName>
</protein>
<gene>
    <name evidence="2" type="ORF">HNR67_005828</name>
</gene>
<dbReference type="GO" id="GO:0032259">
    <property type="term" value="P:methylation"/>
    <property type="evidence" value="ECO:0007669"/>
    <property type="project" value="UniProtKB-KW"/>
</dbReference>
<dbReference type="InterPro" id="IPR013216">
    <property type="entry name" value="Methyltransf_11"/>
</dbReference>
<dbReference type="RefSeq" id="WP_407645146.1">
    <property type="nucleotide sequence ID" value="NZ_BAAAUI010000001.1"/>
</dbReference>
<dbReference type="AlphaFoldDB" id="A0A7W7CEN6"/>
<dbReference type="GO" id="GO:0008757">
    <property type="term" value="F:S-adenosylmethionine-dependent methyltransferase activity"/>
    <property type="evidence" value="ECO:0007669"/>
    <property type="project" value="InterPro"/>
</dbReference>
<evidence type="ECO:0000313" key="3">
    <source>
        <dbReference type="Proteomes" id="UP000533598"/>
    </source>
</evidence>
<keyword evidence="3" id="KW-1185">Reference proteome</keyword>
<organism evidence="2 3">
    <name type="scientific">Crossiella cryophila</name>
    <dbReference type="NCBI Taxonomy" id="43355"/>
    <lineage>
        <taxon>Bacteria</taxon>
        <taxon>Bacillati</taxon>
        <taxon>Actinomycetota</taxon>
        <taxon>Actinomycetes</taxon>
        <taxon>Pseudonocardiales</taxon>
        <taxon>Pseudonocardiaceae</taxon>
        <taxon>Crossiella</taxon>
    </lineage>
</organism>
<evidence type="ECO:0000313" key="2">
    <source>
        <dbReference type="EMBL" id="MBB4679710.1"/>
    </source>
</evidence>